<keyword evidence="3 5" id="KW-0378">Hydrolase</keyword>
<comment type="similarity">
    <text evidence="2 5">Belongs to the glycosyl hydrolase 43 family.</text>
</comment>
<evidence type="ECO:0000256" key="2">
    <source>
        <dbReference type="ARBA" id="ARBA00009865"/>
    </source>
</evidence>
<evidence type="ECO:0000256" key="4">
    <source>
        <dbReference type="ARBA" id="ARBA00023295"/>
    </source>
</evidence>
<dbReference type="Proteomes" id="UP001596957">
    <property type="component" value="Unassembled WGS sequence"/>
</dbReference>
<dbReference type="InterPro" id="IPR006710">
    <property type="entry name" value="Glyco_hydro_43"/>
</dbReference>
<evidence type="ECO:0000256" key="1">
    <source>
        <dbReference type="ARBA" id="ARBA00004834"/>
    </source>
</evidence>
<dbReference type="InterPro" id="IPR023296">
    <property type="entry name" value="Glyco_hydro_beta-prop_sf"/>
</dbReference>
<evidence type="ECO:0000256" key="3">
    <source>
        <dbReference type="ARBA" id="ARBA00022801"/>
    </source>
</evidence>
<dbReference type="RefSeq" id="WP_381264386.1">
    <property type="nucleotide sequence ID" value="NZ_JBHTBI010000099.1"/>
</dbReference>
<comment type="pathway">
    <text evidence="1">Glycan metabolism; L-arabinan degradation.</text>
</comment>
<dbReference type="GO" id="GO:0016787">
    <property type="term" value="F:hydrolase activity"/>
    <property type="evidence" value="ECO:0007669"/>
    <property type="project" value="UniProtKB-KW"/>
</dbReference>
<dbReference type="Pfam" id="PF04616">
    <property type="entry name" value="Glyco_hydro_43"/>
    <property type="match status" value="1"/>
</dbReference>
<evidence type="ECO:0000313" key="7">
    <source>
        <dbReference type="Proteomes" id="UP001596957"/>
    </source>
</evidence>
<gene>
    <name evidence="6" type="ORF">ACFQZP_40555</name>
</gene>
<evidence type="ECO:0000256" key="5">
    <source>
        <dbReference type="RuleBase" id="RU361187"/>
    </source>
</evidence>
<dbReference type="Gene3D" id="2.115.10.20">
    <property type="entry name" value="Glycosyl hydrolase domain, family 43"/>
    <property type="match status" value="1"/>
</dbReference>
<dbReference type="EMBL" id="JBHTEC010000005">
    <property type="protein sequence ID" value="MFD0287812.1"/>
    <property type="molecule type" value="Genomic_DNA"/>
</dbReference>
<dbReference type="CDD" id="cd08983">
    <property type="entry name" value="GH43_Bt3655-like"/>
    <property type="match status" value="1"/>
</dbReference>
<proteinExistence type="inferred from homology"/>
<dbReference type="PANTHER" id="PTHR43301">
    <property type="entry name" value="ARABINAN ENDO-1,5-ALPHA-L-ARABINOSIDASE"/>
    <property type="match status" value="1"/>
</dbReference>
<reference evidence="7" key="1">
    <citation type="journal article" date="2019" name="Int. J. Syst. Evol. Microbiol.">
        <title>The Global Catalogue of Microorganisms (GCM) 10K type strain sequencing project: providing services to taxonomists for standard genome sequencing and annotation.</title>
        <authorList>
            <consortium name="The Broad Institute Genomics Platform"/>
            <consortium name="The Broad Institute Genome Sequencing Center for Infectious Disease"/>
            <person name="Wu L."/>
            <person name="Ma J."/>
        </authorList>
    </citation>
    <scope>NUCLEOTIDE SEQUENCE [LARGE SCALE GENOMIC DNA]</scope>
    <source>
        <strain evidence="7">CGMCC 4.7198</strain>
    </source>
</reference>
<sequence>MYVVSYFTDADEALHLAYSHDGEKFATVNGGRPVLRGTVGTGRLRDPFIGVGPDGLFHLLATDGWTSPRIVHATSADLVTWSAQKLLPAMADVEGALNAWAPEFFFDRGTGLYHLIWSSVVEAGGTAEGRDFEHVSQNHRIWHCTTGDFSTFSAPGLFFDPGHSVIDATVRELNGGGFLMAYKDERGTNDLATAHKDIHLTTFETPGGPYTDSAGPVTPSVVEGPSIFHRGDEMVMIFDHYLEGRYGAARSKDGVDWEPASLALPQGMRHASVLETPLLTSLPPR</sequence>
<evidence type="ECO:0000313" key="6">
    <source>
        <dbReference type="EMBL" id="MFD0287812.1"/>
    </source>
</evidence>
<dbReference type="SUPFAM" id="SSF75005">
    <property type="entry name" value="Arabinanase/levansucrase/invertase"/>
    <property type="match status" value="1"/>
</dbReference>
<name>A0ABW2VZ82_9ACTN</name>
<comment type="caution">
    <text evidence="6">The sequence shown here is derived from an EMBL/GenBank/DDBJ whole genome shotgun (WGS) entry which is preliminary data.</text>
</comment>
<dbReference type="PANTHER" id="PTHR43301:SF3">
    <property type="entry name" value="ARABINAN ENDO-1,5-ALPHA-L-ARABINOSIDASE A-RELATED"/>
    <property type="match status" value="1"/>
</dbReference>
<dbReference type="InterPro" id="IPR050727">
    <property type="entry name" value="GH43_arabinanases"/>
</dbReference>
<protein>
    <submittedName>
        <fullName evidence="6">Glycoside hydrolase family 43 protein</fullName>
    </submittedName>
</protein>
<accession>A0ABW2VZ82</accession>
<keyword evidence="7" id="KW-1185">Reference proteome</keyword>
<organism evidence="6 7">
    <name type="scientific">Streptomyces lutosisoli</name>
    <dbReference type="NCBI Taxonomy" id="2665721"/>
    <lineage>
        <taxon>Bacteria</taxon>
        <taxon>Bacillati</taxon>
        <taxon>Actinomycetota</taxon>
        <taxon>Actinomycetes</taxon>
        <taxon>Kitasatosporales</taxon>
        <taxon>Streptomycetaceae</taxon>
        <taxon>Streptomyces</taxon>
    </lineage>
</organism>
<keyword evidence="4 5" id="KW-0326">Glycosidase</keyword>